<accession>A0AAV7MNX4</accession>
<feature type="domain" description="Peptidase A2" evidence="2">
    <location>
        <begin position="32"/>
        <end position="106"/>
    </location>
</feature>
<gene>
    <name evidence="3" type="ORF">NDU88_001074</name>
</gene>
<dbReference type="InterPro" id="IPR001995">
    <property type="entry name" value="Peptidase_A2_cat"/>
</dbReference>
<evidence type="ECO:0000313" key="4">
    <source>
        <dbReference type="Proteomes" id="UP001066276"/>
    </source>
</evidence>
<organism evidence="3 4">
    <name type="scientific">Pleurodeles waltl</name>
    <name type="common">Iberian ribbed newt</name>
    <dbReference type="NCBI Taxonomy" id="8319"/>
    <lineage>
        <taxon>Eukaryota</taxon>
        <taxon>Metazoa</taxon>
        <taxon>Chordata</taxon>
        <taxon>Craniata</taxon>
        <taxon>Vertebrata</taxon>
        <taxon>Euteleostomi</taxon>
        <taxon>Amphibia</taxon>
        <taxon>Batrachia</taxon>
        <taxon>Caudata</taxon>
        <taxon>Salamandroidea</taxon>
        <taxon>Salamandridae</taxon>
        <taxon>Pleurodelinae</taxon>
        <taxon>Pleurodeles</taxon>
    </lineage>
</organism>
<dbReference type="Proteomes" id="UP001066276">
    <property type="component" value="Chromosome 9"/>
</dbReference>
<sequence>MNEYVLVVKDVTGINKVIIDPDVDVIIEGTKIKLLVDTGARLTIIAQDKYKESWSSKILYPPDVATVAFEGSKIDLLGYLWASLTILGKTLRGKIYVAKKGINVLGLLHQAEFNLLIKPGRDKPVVIEKEN</sequence>
<dbReference type="GO" id="GO:0004190">
    <property type="term" value="F:aspartic-type endopeptidase activity"/>
    <property type="evidence" value="ECO:0007669"/>
    <property type="project" value="InterPro"/>
</dbReference>
<proteinExistence type="predicted"/>
<keyword evidence="4" id="KW-1185">Reference proteome</keyword>
<dbReference type="InterPro" id="IPR018061">
    <property type="entry name" value="Retropepsins"/>
</dbReference>
<evidence type="ECO:0000256" key="1">
    <source>
        <dbReference type="ARBA" id="ARBA00022801"/>
    </source>
</evidence>
<dbReference type="EMBL" id="JANPWB010000013">
    <property type="protein sequence ID" value="KAJ1103653.1"/>
    <property type="molecule type" value="Genomic_DNA"/>
</dbReference>
<dbReference type="InterPro" id="IPR021109">
    <property type="entry name" value="Peptidase_aspartic_dom_sf"/>
</dbReference>
<dbReference type="GO" id="GO:0006508">
    <property type="term" value="P:proteolysis"/>
    <property type="evidence" value="ECO:0007669"/>
    <property type="project" value="InterPro"/>
</dbReference>
<evidence type="ECO:0000313" key="3">
    <source>
        <dbReference type="EMBL" id="KAJ1103653.1"/>
    </source>
</evidence>
<name>A0AAV7MNX4_PLEWA</name>
<protein>
    <recommendedName>
        <fullName evidence="2">Peptidase A2 domain-containing protein</fullName>
    </recommendedName>
</protein>
<dbReference type="Gene3D" id="2.40.70.10">
    <property type="entry name" value="Acid Proteases"/>
    <property type="match status" value="1"/>
</dbReference>
<dbReference type="AlphaFoldDB" id="A0AAV7MNX4"/>
<dbReference type="SUPFAM" id="SSF50630">
    <property type="entry name" value="Acid proteases"/>
    <property type="match status" value="1"/>
</dbReference>
<evidence type="ECO:0000259" key="2">
    <source>
        <dbReference type="PROSITE" id="PS50175"/>
    </source>
</evidence>
<comment type="caution">
    <text evidence="3">The sequence shown here is derived from an EMBL/GenBank/DDBJ whole genome shotgun (WGS) entry which is preliminary data.</text>
</comment>
<dbReference type="PROSITE" id="PS50175">
    <property type="entry name" value="ASP_PROT_RETROV"/>
    <property type="match status" value="1"/>
</dbReference>
<reference evidence="3" key="1">
    <citation type="journal article" date="2022" name="bioRxiv">
        <title>Sequencing and chromosome-scale assembly of the giantPleurodeles waltlgenome.</title>
        <authorList>
            <person name="Brown T."/>
            <person name="Elewa A."/>
            <person name="Iarovenko S."/>
            <person name="Subramanian E."/>
            <person name="Araus A.J."/>
            <person name="Petzold A."/>
            <person name="Susuki M."/>
            <person name="Suzuki K.-i.T."/>
            <person name="Hayashi T."/>
            <person name="Toyoda A."/>
            <person name="Oliveira C."/>
            <person name="Osipova E."/>
            <person name="Leigh N.D."/>
            <person name="Simon A."/>
            <person name="Yun M.H."/>
        </authorList>
    </citation>
    <scope>NUCLEOTIDE SEQUENCE</scope>
    <source>
        <strain evidence="3">20211129_DDA</strain>
        <tissue evidence="3">Liver</tissue>
    </source>
</reference>
<keyword evidence="1" id="KW-0378">Hydrolase</keyword>
<dbReference type="Pfam" id="PF00077">
    <property type="entry name" value="RVP"/>
    <property type="match status" value="1"/>
</dbReference>